<dbReference type="Gene3D" id="1.10.10.10">
    <property type="entry name" value="Winged helix-like DNA-binding domain superfamily/Winged helix DNA-binding domain"/>
    <property type="match status" value="1"/>
</dbReference>
<keyword evidence="1" id="KW-0805">Transcription regulation</keyword>
<dbReference type="GO" id="GO:0006355">
    <property type="term" value="P:regulation of DNA-templated transcription"/>
    <property type="evidence" value="ECO:0007669"/>
    <property type="project" value="InterPro"/>
</dbReference>
<dbReference type="SMART" id="SM00421">
    <property type="entry name" value="HTH_LUXR"/>
    <property type="match status" value="1"/>
</dbReference>
<dbReference type="Proteomes" id="UP000189545">
    <property type="component" value="Chromosome"/>
</dbReference>
<dbReference type="STRING" id="225848.Sps_00209"/>
<dbReference type="Gene3D" id="3.30.450.80">
    <property type="entry name" value="Transcription factor LuxR-like, autoinducer-binding domain"/>
    <property type="match status" value="1"/>
</dbReference>
<dbReference type="SUPFAM" id="SSF46894">
    <property type="entry name" value="C-terminal effector domain of the bipartite response regulators"/>
    <property type="match status" value="1"/>
</dbReference>
<dbReference type="Pfam" id="PF00196">
    <property type="entry name" value="GerE"/>
    <property type="match status" value="1"/>
</dbReference>
<dbReference type="AlphaFoldDB" id="A0A1S6HIU4"/>
<dbReference type="OrthoDB" id="9774661at2"/>
<evidence type="ECO:0000256" key="2">
    <source>
        <dbReference type="ARBA" id="ARBA00023125"/>
    </source>
</evidence>
<evidence type="ECO:0000313" key="6">
    <source>
        <dbReference type="Proteomes" id="UP000189545"/>
    </source>
</evidence>
<dbReference type="GO" id="GO:0003677">
    <property type="term" value="F:DNA binding"/>
    <property type="evidence" value="ECO:0007669"/>
    <property type="project" value="UniProtKB-KW"/>
</dbReference>
<dbReference type="InterPro" id="IPR000792">
    <property type="entry name" value="Tscrpt_reg_LuxR_C"/>
</dbReference>
<evidence type="ECO:0000259" key="4">
    <source>
        <dbReference type="PROSITE" id="PS50043"/>
    </source>
</evidence>
<dbReference type="SUPFAM" id="SSF75516">
    <property type="entry name" value="Pheromone-binding domain of LuxR-like quorum-sensing transcription factors"/>
    <property type="match status" value="1"/>
</dbReference>
<dbReference type="PRINTS" id="PR00038">
    <property type="entry name" value="HTHLUXR"/>
</dbReference>
<dbReference type="InterPro" id="IPR016032">
    <property type="entry name" value="Sig_transdc_resp-reg_C-effctor"/>
</dbReference>
<dbReference type="Pfam" id="PF03472">
    <property type="entry name" value="Autoind_bind"/>
    <property type="match status" value="1"/>
</dbReference>
<dbReference type="PANTHER" id="PTHR44688">
    <property type="entry name" value="DNA-BINDING TRANSCRIPTIONAL ACTIVATOR DEVR_DOSR"/>
    <property type="match status" value="1"/>
</dbReference>
<dbReference type="PANTHER" id="PTHR44688:SF16">
    <property type="entry name" value="DNA-BINDING TRANSCRIPTIONAL ACTIVATOR DEVR_DOSR"/>
    <property type="match status" value="1"/>
</dbReference>
<dbReference type="InterPro" id="IPR036388">
    <property type="entry name" value="WH-like_DNA-bd_sf"/>
</dbReference>
<protein>
    <submittedName>
        <fullName evidence="5">DNA-binding protein with HTH domain</fullName>
    </submittedName>
</protein>
<keyword evidence="6" id="KW-1185">Reference proteome</keyword>
<feature type="domain" description="HTH luxR-type" evidence="4">
    <location>
        <begin position="173"/>
        <end position="238"/>
    </location>
</feature>
<sequence length="244" mass="27407">MNIDKLYSLVESLSHCHTPEEIEKVCLKFCQLCELEFFLFAVCNATSLSAPKIFTLTNYPSEWLDVYYKNNFQKSDAVVRYCFGNSVPITWNKLMKIDEYSEPNAVKVMNEAHSKGLIDGLSVPIKAPTGEIAILSLTTKIEPDVQQRLANVLPFVQYFGYSLLETHLKMNLGKSPSASLTPREKESLFWACEGKTAWEMSQIMSVAERTAIFHLSSATKKLGAANRQHAVAKAVMYGLIKPQP</sequence>
<dbReference type="KEGG" id="spsw:Sps_00209"/>
<gene>
    <name evidence="5" type="ORF">Sps_00209</name>
</gene>
<keyword evidence="3" id="KW-0804">Transcription</keyword>
<evidence type="ECO:0000313" key="5">
    <source>
        <dbReference type="EMBL" id="AQS35429.1"/>
    </source>
</evidence>
<dbReference type="PROSITE" id="PS50043">
    <property type="entry name" value="HTH_LUXR_2"/>
    <property type="match status" value="1"/>
</dbReference>
<organism evidence="5 6">
    <name type="scientific">Shewanella psychrophila</name>
    <dbReference type="NCBI Taxonomy" id="225848"/>
    <lineage>
        <taxon>Bacteria</taxon>
        <taxon>Pseudomonadati</taxon>
        <taxon>Pseudomonadota</taxon>
        <taxon>Gammaproteobacteria</taxon>
        <taxon>Alteromonadales</taxon>
        <taxon>Shewanellaceae</taxon>
        <taxon>Shewanella</taxon>
    </lineage>
</organism>
<keyword evidence="2 5" id="KW-0238">DNA-binding</keyword>
<evidence type="ECO:0000256" key="3">
    <source>
        <dbReference type="ARBA" id="ARBA00023163"/>
    </source>
</evidence>
<dbReference type="RefSeq" id="WP_077750784.1">
    <property type="nucleotide sequence ID" value="NZ_CP014782.1"/>
</dbReference>
<evidence type="ECO:0000256" key="1">
    <source>
        <dbReference type="ARBA" id="ARBA00023015"/>
    </source>
</evidence>
<name>A0A1S6HIU4_9GAMM</name>
<reference evidence="5 6" key="1">
    <citation type="submission" date="2016-03" db="EMBL/GenBank/DDBJ databases">
        <title>Complete genome sequence of Shewanella psychrophila WP2, a deep sea bacterium isolated from west Pacific sediment.</title>
        <authorList>
            <person name="Xu G."/>
            <person name="Jian H."/>
        </authorList>
    </citation>
    <scope>NUCLEOTIDE SEQUENCE [LARGE SCALE GENOMIC DNA]</scope>
    <source>
        <strain evidence="5 6">WP2</strain>
    </source>
</reference>
<dbReference type="InterPro" id="IPR036693">
    <property type="entry name" value="TF_LuxR_autoind-bd_dom_sf"/>
</dbReference>
<dbReference type="CDD" id="cd06170">
    <property type="entry name" value="LuxR_C_like"/>
    <property type="match status" value="1"/>
</dbReference>
<proteinExistence type="predicted"/>
<dbReference type="InterPro" id="IPR005143">
    <property type="entry name" value="TF_LuxR_autoind-bd_dom"/>
</dbReference>
<dbReference type="EMBL" id="CP014782">
    <property type="protein sequence ID" value="AQS35429.1"/>
    <property type="molecule type" value="Genomic_DNA"/>
</dbReference>
<accession>A0A1S6HIU4</accession>